<comment type="caution">
    <text evidence="1">The sequence shown here is derived from an EMBL/GenBank/DDBJ whole genome shotgun (WGS) entry which is preliminary data.</text>
</comment>
<dbReference type="Proteomes" id="UP000786185">
    <property type="component" value="Unassembled WGS sequence"/>
</dbReference>
<evidence type="ECO:0000313" key="2">
    <source>
        <dbReference type="Proteomes" id="UP000786185"/>
    </source>
</evidence>
<reference evidence="1" key="1">
    <citation type="journal article" date="2021" name="PeerJ">
        <title>Analysis of 44 Vibrio anguillarum genomes reveals high genetic diversity.</title>
        <authorList>
            <person name="Hansen M.J."/>
            <person name="Dalsgaard I."/>
        </authorList>
    </citation>
    <scope>NUCLEOTIDE SEQUENCE</scope>
    <source>
        <strain evidence="1">850617-1/1</strain>
    </source>
</reference>
<dbReference type="AlphaFoldDB" id="A0AAW4BHW9"/>
<evidence type="ECO:0008006" key="3">
    <source>
        <dbReference type="Google" id="ProtNLM"/>
    </source>
</evidence>
<dbReference type="SUPFAM" id="SSF55729">
    <property type="entry name" value="Acyl-CoA N-acyltransferases (Nat)"/>
    <property type="match status" value="1"/>
</dbReference>
<sequence length="109" mass="12072">MIKIRGDVQSPTFVPMEITVAEFDGTPASFLICCKEHDAIEIHLAGTQKSFRKKGCFNQLVSDAISKNSSISRVYARCYTNSSKAIQGLKKMNFKPTKSGNPIELTLSR</sequence>
<accession>A0AAW4BHW9</accession>
<proteinExistence type="predicted"/>
<dbReference type="InterPro" id="IPR016181">
    <property type="entry name" value="Acyl_CoA_acyltransferase"/>
</dbReference>
<organism evidence="1 2">
    <name type="scientific">Vibrio anguillarum</name>
    <name type="common">Listonella anguillarum</name>
    <dbReference type="NCBI Taxonomy" id="55601"/>
    <lineage>
        <taxon>Bacteria</taxon>
        <taxon>Pseudomonadati</taxon>
        <taxon>Pseudomonadota</taxon>
        <taxon>Gammaproteobacteria</taxon>
        <taxon>Vibrionales</taxon>
        <taxon>Vibrionaceae</taxon>
        <taxon>Vibrio</taxon>
    </lineage>
</organism>
<dbReference type="Gene3D" id="3.40.630.30">
    <property type="match status" value="1"/>
</dbReference>
<gene>
    <name evidence="1" type="ORF">ERJ77_24280</name>
</gene>
<dbReference type="EMBL" id="SCLC01001063">
    <property type="protein sequence ID" value="MBF4437545.1"/>
    <property type="molecule type" value="Genomic_DNA"/>
</dbReference>
<protein>
    <recommendedName>
        <fullName evidence="3">N-acetyltransferase domain-containing protein</fullName>
    </recommendedName>
</protein>
<evidence type="ECO:0000313" key="1">
    <source>
        <dbReference type="EMBL" id="MBF4437545.1"/>
    </source>
</evidence>
<name>A0AAW4BHW9_VIBAN</name>